<protein>
    <submittedName>
        <fullName evidence="2">DUF4097 family beta strand repeat protein</fullName>
    </submittedName>
</protein>
<evidence type="ECO:0000313" key="2">
    <source>
        <dbReference type="EMBL" id="QGK70931.1"/>
    </source>
</evidence>
<sequence length="306" mass="30614">MSENDASGQRDLVRTQDFAVDGPIELDVTNGGGNVTIELTDSADGTVHVEVRHAPHGVDDWNKALDGLLSWVNKQFGETGLGAGTEQAPATEAVRQTRVDLTGNRLVVRAPQSLGLRGVPLAITVTGPADCPVSVRSGSGNATVTGPAGPVSVQSGSGAVSVENVTGKATLRSGSGALRLGSATEAVHARSGNGEIEIAGIAAASSVATGSGSVWLGAVDADVLVRSGSGSVTIADAGGGQTELISGSGNVRVAVRQESFAEVDLTSSTGTASSDLLVEDTAPDETPTFRVFARSGSGDVLVTSAV</sequence>
<name>A0A5Q3Q8D7_9PSEU</name>
<dbReference type="Proteomes" id="UP000371041">
    <property type="component" value="Chromosome"/>
</dbReference>
<dbReference type="Gene3D" id="2.160.20.120">
    <property type="match status" value="1"/>
</dbReference>
<feature type="domain" description="DUF4097" evidence="1">
    <location>
        <begin position="132"/>
        <end position="278"/>
    </location>
</feature>
<dbReference type="InterPro" id="IPR025164">
    <property type="entry name" value="Toastrack_DUF4097"/>
</dbReference>
<dbReference type="KEGG" id="sace:GIY23_16665"/>
<dbReference type="Pfam" id="PF13349">
    <property type="entry name" value="DUF4097"/>
    <property type="match status" value="1"/>
</dbReference>
<accession>A0A5Q3Q8D7</accession>
<gene>
    <name evidence="2" type="ORF">GIY23_16665</name>
</gene>
<dbReference type="RefSeq" id="WP_154077509.1">
    <property type="nucleotide sequence ID" value="NZ_CP045929.1"/>
</dbReference>
<evidence type="ECO:0000313" key="3">
    <source>
        <dbReference type="Proteomes" id="UP000371041"/>
    </source>
</evidence>
<keyword evidence="3" id="KW-1185">Reference proteome</keyword>
<proteinExistence type="predicted"/>
<reference evidence="3" key="1">
    <citation type="submission" date="2019-11" db="EMBL/GenBank/DDBJ databases">
        <title>The complete genome sequence of Saccharopolyspora sp. E2A.</title>
        <authorList>
            <person name="Zhang G."/>
        </authorList>
    </citation>
    <scope>NUCLEOTIDE SEQUENCE [LARGE SCALE GENOMIC DNA]</scope>
    <source>
        <strain evidence="3">E2A</strain>
    </source>
</reference>
<evidence type="ECO:0000259" key="1">
    <source>
        <dbReference type="Pfam" id="PF13349"/>
    </source>
</evidence>
<dbReference type="AlphaFoldDB" id="A0A5Q3Q8D7"/>
<organism evidence="2 3">
    <name type="scientific">Allosaccharopolyspora coralli</name>
    <dbReference type="NCBI Taxonomy" id="2665642"/>
    <lineage>
        <taxon>Bacteria</taxon>
        <taxon>Bacillati</taxon>
        <taxon>Actinomycetota</taxon>
        <taxon>Actinomycetes</taxon>
        <taxon>Pseudonocardiales</taxon>
        <taxon>Pseudonocardiaceae</taxon>
        <taxon>Allosaccharopolyspora</taxon>
    </lineage>
</organism>
<dbReference type="EMBL" id="CP045929">
    <property type="protein sequence ID" value="QGK70931.1"/>
    <property type="molecule type" value="Genomic_DNA"/>
</dbReference>